<dbReference type="AlphaFoldDB" id="A0A483CN28"/>
<feature type="domain" description="Spermatogenesis-associated protein 20-like TRX" evidence="1">
    <location>
        <begin position="11"/>
        <end position="172"/>
    </location>
</feature>
<dbReference type="Pfam" id="PF03190">
    <property type="entry name" value="Thioredox_DsbH"/>
    <property type="match status" value="1"/>
</dbReference>
<dbReference type="InterPro" id="IPR008928">
    <property type="entry name" value="6-hairpin_glycosidase_sf"/>
</dbReference>
<evidence type="ECO:0000313" key="2">
    <source>
        <dbReference type="EMBL" id="TAJ44297.1"/>
    </source>
</evidence>
<proteinExistence type="predicted"/>
<dbReference type="Proteomes" id="UP000292580">
    <property type="component" value="Unassembled WGS sequence"/>
</dbReference>
<dbReference type="PIRSF" id="PIRSF006402">
    <property type="entry name" value="UCP006402_thioredoxin"/>
    <property type="match status" value="1"/>
</dbReference>
<dbReference type="PANTHER" id="PTHR42899">
    <property type="entry name" value="SPERMATOGENESIS-ASSOCIATED PROTEIN 20"/>
    <property type="match status" value="1"/>
</dbReference>
<name>A0A483CN28_9EURY</name>
<dbReference type="InterPro" id="IPR024705">
    <property type="entry name" value="Ssp411"/>
</dbReference>
<dbReference type="SUPFAM" id="SSF48208">
    <property type="entry name" value="Six-hairpin glycosidases"/>
    <property type="match status" value="1"/>
</dbReference>
<dbReference type="SUPFAM" id="SSF52833">
    <property type="entry name" value="Thioredoxin-like"/>
    <property type="match status" value="1"/>
</dbReference>
<dbReference type="PANTHER" id="PTHR42899:SF1">
    <property type="entry name" value="SPERMATOGENESIS-ASSOCIATED PROTEIN 20"/>
    <property type="match status" value="1"/>
</dbReference>
<evidence type="ECO:0000313" key="3">
    <source>
        <dbReference type="Proteomes" id="UP000292580"/>
    </source>
</evidence>
<dbReference type="Gene3D" id="3.40.30.10">
    <property type="entry name" value="Glutaredoxin"/>
    <property type="match status" value="1"/>
</dbReference>
<keyword evidence="3" id="KW-1185">Reference proteome</keyword>
<comment type="caution">
    <text evidence="2">The sequence shown here is derived from an EMBL/GenBank/DDBJ whole genome shotgun (WGS) entry which is preliminary data.</text>
</comment>
<sequence>MSGAGSKGGTTNRLIHEKSPYLLQHAHNPVDWYPWGEEAFERARRENKPIFLSIGYSTCHWCHVMARESFEDPEVAALINRTFVPVKVDREERPDIDAVYMRICLALTGSGGWPLTIIMTPDHHPFFAATYVPKRSGFGMKGLLQVIPEVGDLWASQKEELTATARDITNRLRSVSAGGGAPADEEVLIRRTLSEMERRYDPEYGGFDRTPKFPSPHMLLFLLRYHGLTGDAGALEMAEQTLRRIRTGGIFDQVGYGVHRYATDREWRTPHFEKMLYDQALLACAYTEAHAATGDHLYRRCAEEIIEYVLRDLASPDGAFYTAEDAESEGIEGRFYLWDADEVRTIAGTEEGDLYAMAYSLSGGGRDEPRAGANIPFRSGTTPEGGDIAERLEATRQKLFSVRENRVRPHRDEKVLLDWNALMVVALARAARIFSKDEYSEAANRAVRFILSSLRHGDGRLLHRYADGEAAINGMLADHAALVWALAELYQTDFNPDHLQNAVRYADEILERFADPQGGGFYTVAADGEELILREKDLYDGAMPSANSVAVHALLILARLTGSVRYRQAAHEALRVFSDEAGEHPSAYAWLMTALLEERHPTCDLVVAGRSGDRVTEDLIAAFRSLYLPGATVLLKSPESAGRLDTLAPHTAAIEVPAKGGSACLCHGSACELPVSDPADLLRLLGQCAGRES</sequence>
<protein>
    <submittedName>
        <fullName evidence="2">Thioredoxin domain-containing protein</fullName>
    </submittedName>
</protein>
<dbReference type="CDD" id="cd02955">
    <property type="entry name" value="SSP411"/>
    <property type="match status" value="1"/>
</dbReference>
<dbReference type="InterPro" id="IPR012341">
    <property type="entry name" value="6hp_glycosidase-like_sf"/>
</dbReference>
<dbReference type="EMBL" id="PGCL01000003">
    <property type="protein sequence ID" value="TAJ44297.1"/>
    <property type="molecule type" value="Genomic_DNA"/>
</dbReference>
<gene>
    <name evidence="2" type="ORF">CUJ86_08215</name>
</gene>
<dbReference type="GO" id="GO:0005975">
    <property type="term" value="P:carbohydrate metabolic process"/>
    <property type="evidence" value="ECO:0007669"/>
    <property type="project" value="InterPro"/>
</dbReference>
<dbReference type="InterPro" id="IPR036249">
    <property type="entry name" value="Thioredoxin-like_sf"/>
</dbReference>
<accession>A0A483CN28</accession>
<evidence type="ECO:0000259" key="1">
    <source>
        <dbReference type="Pfam" id="PF03190"/>
    </source>
</evidence>
<reference evidence="2 3" key="1">
    <citation type="submission" date="2017-11" db="EMBL/GenBank/DDBJ databases">
        <title>Isolation and Characterization of Methanofollis Species from Methane Seep Offshore SW Taiwan.</title>
        <authorList>
            <person name="Teng N.-H."/>
            <person name="Lai M.-C."/>
            <person name="Chen S.-C."/>
        </authorList>
    </citation>
    <scope>NUCLEOTIDE SEQUENCE [LARGE SCALE GENOMIC DNA]</scope>
    <source>
        <strain evidence="2 3">FWC-SCC2</strain>
    </source>
</reference>
<organism evidence="2 3">
    <name type="scientific">Methanofollis fontis</name>
    <dbReference type="NCBI Taxonomy" id="2052832"/>
    <lineage>
        <taxon>Archaea</taxon>
        <taxon>Methanobacteriati</taxon>
        <taxon>Methanobacteriota</taxon>
        <taxon>Stenosarchaea group</taxon>
        <taxon>Methanomicrobia</taxon>
        <taxon>Methanomicrobiales</taxon>
        <taxon>Methanomicrobiaceae</taxon>
        <taxon>Methanofollis</taxon>
    </lineage>
</organism>
<dbReference type="InterPro" id="IPR004879">
    <property type="entry name" value="Ssp411-like_TRX"/>
</dbReference>
<dbReference type="Gene3D" id="1.50.10.10">
    <property type="match status" value="2"/>
</dbReference>